<dbReference type="Proteomes" id="UP001302696">
    <property type="component" value="Chromosome"/>
</dbReference>
<dbReference type="InterPro" id="IPR016181">
    <property type="entry name" value="Acyl_CoA_acyltransferase"/>
</dbReference>
<name>A0ABZ0Q4P9_9LACO</name>
<dbReference type="EMBL" id="CP104778">
    <property type="protein sequence ID" value="WPC21644.1"/>
    <property type="molecule type" value="Genomic_DNA"/>
</dbReference>
<keyword evidence="2" id="KW-0012">Acyltransferase</keyword>
<feature type="domain" description="N-acetyltransferase" evidence="1">
    <location>
        <begin position="11"/>
        <end position="195"/>
    </location>
</feature>
<dbReference type="EC" id="2.3.1.-" evidence="2"/>
<sequence>MKIIKLNATNIDLRPAISEIFVEGFYQWLKFFSKDKTKLAKAFAHAFNPEVFYAAVENENILGFAACTDGIIHSIQLDQHELRVHLGIFMGTLAYKILKKEFEVKPYPFEITSNMGTIEFVATSKNHRGQGVATQIIKYIHENTPFKKYVLEVADTNVNAVRLYETLNYQVFKRVPETHTKRSGINFYLYMQYIKST</sequence>
<evidence type="ECO:0000313" key="3">
    <source>
        <dbReference type="Proteomes" id="UP001302696"/>
    </source>
</evidence>
<dbReference type="CDD" id="cd04301">
    <property type="entry name" value="NAT_SF"/>
    <property type="match status" value="1"/>
</dbReference>
<accession>A0ABZ0Q4P9</accession>
<dbReference type="InterPro" id="IPR000182">
    <property type="entry name" value="GNAT_dom"/>
</dbReference>
<dbReference type="RefSeq" id="WP_057774052.1">
    <property type="nucleotide sequence ID" value="NZ_BBIM01000045.1"/>
</dbReference>
<evidence type="ECO:0000259" key="1">
    <source>
        <dbReference type="PROSITE" id="PS51186"/>
    </source>
</evidence>
<organism evidence="2 3">
    <name type="scientific">Pediococcus inopinatus</name>
    <dbReference type="NCBI Taxonomy" id="114090"/>
    <lineage>
        <taxon>Bacteria</taxon>
        <taxon>Bacillati</taxon>
        <taxon>Bacillota</taxon>
        <taxon>Bacilli</taxon>
        <taxon>Lactobacillales</taxon>
        <taxon>Lactobacillaceae</taxon>
        <taxon>Pediococcus</taxon>
    </lineage>
</organism>
<gene>
    <name evidence="2" type="ORF">N6G96_00005</name>
</gene>
<dbReference type="Pfam" id="PF00583">
    <property type="entry name" value="Acetyltransf_1"/>
    <property type="match status" value="1"/>
</dbReference>
<keyword evidence="2" id="KW-0808">Transferase</keyword>
<evidence type="ECO:0000313" key="2">
    <source>
        <dbReference type="EMBL" id="WPC21644.1"/>
    </source>
</evidence>
<dbReference type="GO" id="GO:0016746">
    <property type="term" value="F:acyltransferase activity"/>
    <property type="evidence" value="ECO:0007669"/>
    <property type="project" value="UniProtKB-KW"/>
</dbReference>
<dbReference type="SUPFAM" id="SSF55729">
    <property type="entry name" value="Acyl-CoA N-acyltransferases (Nat)"/>
    <property type="match status" value="1"/>
</dbReference>
<dbReference type="Gene3D" id="3.40.630.30">
    <property type="match status" value="1"/>
</dbReference>
<dbReference type="PROSITE" id="PS51186">
    <property type="entry name" value="GNAT"/>
    <property type="match status" value="1"/>
</dbReference>
<keyword evidence="3" id="KW-1185">Reference proteome</keyword>
<reference evidence="3" key="1">
    <citation type="submission" date="2024-06" db="EMBL/GenBank/DDBJ databases">
        <authorList>
            <person name="Chang H.C."/>
            <person name="Mun S.Y."/>
        </authorList>
    </citation>
    <scope>NUCLEOTIDE SEQUENCE [LARGE SCALE GENOMIC DNA]</scope>
    <source>
        <strain evidence="3">KT1</strain>
    </source>
</reference>
<protein>
    <submittedName>
        <fullName evidence="2">GNAT family N-acetyltransferase</fullName>
        <ecNumber evidence="2">2.3.1.-</ecNumber>
    </submittedName>
</protein>
<proteinExistence type="predicted"/>